<evidence type="ECO:0000256" key="3">
    <source>
        <dbReference type="ARBA" id="ARBA00023082"/>
    </source>
</evidence>
<feature type="domain" description="RNA polymerase sigma factor 70 region 4 type 2" evidence="6">
    <location>
        <begin position="121"/>
        <end position="170"/>
    </location>
</feature>
<dbReference type="EMBL" id="AP026561">
    <property type="protein sequence ID" value="BDP43435.1"/>
    <property type="molecule type" value="Genomic_DNA"/>
</dbReference>
<dbReference type="InterPro" id="IPR013324">
    <property type="entry name" value="RNA_pol_sigma_r3/r4-like"/>
</dbReference>
<dbReference type="PANTHER" id="PTHR43133:SF62">
    <property type="entry name" value="RNA POLYMERASE SIGMA FACTOR SIGZ"/>
    <property type="match status" value="1"/>
</dbReference>
<dbReference type="SUPFAM" id="SSF88659">
    <property type="entry name" value="Sigma3 and sigma4 domains of RNA polymerase sigma factors"/>
    <property type="match status" value="1"/>
</dbReference>
<evidence type="ECO:0000256" key="2">
    <source>
        <dbReference type="ARBA" id="ARBA00023015"/>
    </source>
</evidence>
<dbReference type="NCBIfam" id="TIGR02937">
    <property type="entry name" value="sigma70-ECF"/>
    <property type="match status" value="1"/>
</dbReference>
<dbReference type="InterPro" id="IPR013249">
    <property type="entry name" value="RNA_pol_sigma70_r4_t2"/>
</dbReference>
<evidence type="ECO:0000313" key="7">
    <source>
        <dbReference type="EMBL" id="BDP43435.1"/>
    </source>
</evidence>
<evidence type="ECO:0000259" key="5">
    <source>
        <dbReference type="Pfam" id="PF04542"/>
    </source>
</evidence>
<evidence type="ECO:0000313" key="8">
    <source>
        <dbReference type="Proteomes" id="UP001064971"/>
    </source>
</evidence>
<feature type="domain" description="RNA polymerase sigma-70 region 2" evidence="5">
    <location>
        <begin position="24"/>
        <end position="92"/>
    </location>
</feature>
<gene>
    <name evidence="7" type="ORF">DAETH_34040</name>
</gene>
<dbReference type="Pfam" id="PF08281">
    <property type="entry name" value="Sigma70_r4_2"/>
    <property type="match status" value="1"/>
</dbReference>
<dbReference type="InterPro" id="IPR039425">
    <property type="entry name" value="RNA_pol_sigma-70-like"/>
</dbReference>
<dbReference type="Gene3D" id="1.10.10.10">
    <property type="entry name" value="Winged helix-like DNA-binding domain superfamily/Winged helix DNA-binding domain"/>
    <property type="match status" value="1"/>
</dbReference>
<keyword evidence="2" id="KW-0805">Transcription regulation</keyword>
<evidence type="ECO:0000256" key="1">
    <source>
        <dbReference type="ARBA" id="ARBA00010641"/>
    </source>
</evidence>
<evidence type="ECO:0000256" key="4">
    <source>
        <dbReference type="ARBA" id="ARBA00023163"/>
    </source>
</evidence>
<dbReference type="InterPro" id="IPR036388">
    <property type="entry name" value="WH-like_DNA-bd_sf"/>
</dbReference>
<protein>
    <submittedName>
        <fullName evidence="7">RNA polymerase sigma E protein</fullName>
    </submittedName>
</protein>
<keyword evidence="8" id="KW-1185">Reference proteome</keyword>
<reference evidence="7" key="1">
    <citation type="submission" date="2022-07" db="EMBL/GenBank/DDBJ databases">
        <title>Complete Genome Sequence of the Radioresistant Bacterium Deinococcus aetherius ST0316, Isolated from the Air Dust collected in Lower Stratosphere above Japan.</title>
        <authorList>
            <person name="Satoh K."/>
            <person name="Hagiwara K."/>
            <person name="Katsumata K."/>
            <person name="Kubo A."/>
            <person name="Yokobori S."/>
            <person name="Yamagishi A."/>
            <person name="Oono Y."/>
            <person name="Narumi I."/>
        </authorList>
    </citation>
    <scope>NUCLEOTIDE SEQUENCE</scope>
    <source>
        <strain evidence="7">ST0316</strain>
        <plasmid evidence="7">pDAETH-1</plasmid>
    </source>
</reference>
<dbReference type="Proteomes" id="UP001064971">
    <property type="component" value="Plasmid pDAETH-1"/>
</dbReference>
<keyword evidence="7" id="KW-0614">Plasmid</keyword>
<sequence length="178" mass="19866">MNTDMEEALLVRLGRGDERALDELYALLSGKVFTLACHMLQSREEAEEVLQDTFLKLHRHAGGYRPEGDSARAFVYAIARNDCLSRLRARRSRPVAGEWDVHDPATPLSAPHTDALHTATVRQALGQLAPPDRELLEGSFFHGYSHPELAERSGLPLGTVKSRLRRALLSLRDYLGDP</sequence>
<dbReference type="PANTHER" id="PTHR43133">
    <property type="entry name" value="RNA POLYMERASE ECF-TYPE SIGMA FACTO"/>
    <property type="match status" value="1"/>
</dbReference>
<comment type="similarity">
    <text evidence="1">Belongs to the sigma-70 factor family. ECF subfamily.</text>
</comment>
<organism evidence="7 8">
    <name type="scientific">Deinococcus aetherius</name>
    <dbReference type="NCBI Taxonomy" id="200252"/>
    <lineage>
        <taxon>Bacteria</taxon>
        <taxon>Thermotogati</taxon>
        <taxon>Deinococcota</taxon>
        <taxon>Deinococci</taxon>
        <taxon>Deinococcales</taxon>
        <taxon>Deinococcaceae</taxon>
        <taxon>Deinococcus</taxon>
    </lineage>
</organism>
<evidence type="ECO:0000259" key="6">
    <source>
        <dbReference type="Pfam" id="PF08281"/>
    </source>
</evidence>
<proteinExistence type="inferred from homology"/>
<dbReference type="Pfam" id="PF04542">
    <property type="entry name" value="Sigma70_r2"/>
    <property type="match status" value="1"/>
</dbReference>
<dbReference type="InterPro" id="IPR013325">
    <property type="entry name" value="RNA_pol_sigma_r2"/>
</dbReference>
<dbReference type="InterPro" id="IPR014284">
    <property type="entry name" value="RNA_pol_sigma-70_dom"/>
</dbReference>
<geneLocation type="plasmid" evidence="7 8">
    <name>pDAETH-1</name>
</geneLocation>
<dbReference type="SUPFAM" id="SSF88946">
    <property type="entry name" value="Sigma2 domain of RNA polymerase sigma factors"/>
    <property type="match status" value="1"/>
</dbReference>
<accession>A0ABM8AHZ1</accession>
<name>A0ABM8AHZ1_9DEIO</name>
<keyword evidence="3" id="KW-0731">Sigma factor</keyword>
<keyword evidence="4" id="KW-0804">Transcription</keyword>
<dbReference type="InterPro" id="IPR007627">
    <property type="entry name" value="RNA_pol_sigma70_r2"/>
</dbReference>
<dbReference type="Gene3D" id="1.10.1740.10">
    <property type="match status" value="1"/>
</dbReference>